<evidence type="ECO:0000313" key="11">
    <source>
        <dbReference type="Proteomes" id="UP000488956"/>
    </source>
</evidence>
<dbReference type="Proteomes" id="UP000488956">
    <property type="component" value="Unassembled WGS sequence"/>
</dbReference>
<dbReference type="EMBL" id="QXFX01001962">
    <property type="protein sequence ID" value="KAE9082456.1"/>
    <property type="molecule type" value="Genomic_DNA"/>
</dbReference>
<reference evidence="8 9" key="1">
    <citation type="submission" date="2018-09" db="EMBL/GenBank/DDBJ databases">
        <title>Genomic investigation of the strawberry pathogen Phytophthora fragariae indicates pathogenicity is determined by transcriptional variation in three key races.</title>
        <authorList>
            <person name="Adams T.M."/>
            <person name="Armitage A.D."/>
            <person name="Sobczyk M.K."/>
            <person name="Bates H.J."/>
            <person name="Dunwell J.M."/>
            <person name="Nellist C.F."/>
            <person name="Harrison R.J."/>
        </authorList>
    </citation>
    <scope>NUCLEOTIDE SEQUENCE [LARGE SCALE GENOMIC DNA]</scope>
    <source>
        <strain evidence="5 9">BC-23</strain>
        <strain evidence="4 7">NOV-5</strain>
        <strain evidence="6 10">NOV-77</strain>
        <strain evidence="3 11">ONT-3</strain>
        <strain evidence="2 8">SCRP245</strain>
    </source>
</reference>
<proteinExistence type="predicted"/>
<evidence type="ECO:0000313" key="10">
    <source>
        <dbReference type="Proteomes" id="UP000486351"/>
    </source>
</evidence>
<evidence type="ECO:0000313" key="3">
    <source>
        <dbReference type="EMBL" id="KAE9082456.1"/>
    </source>
</evidence>
<evidence type="ECO:0000313" key="5">
    <source>
        <dbReference type="EMBL" id="KAE9231300.1"/>
    </source>
</evidence>
<evidence type="ECO:0000313" key="7">
    <source>
        <dbReference type="Proteomes" id="UP000440732"/>
    </source>
</evidence>
<accession>A0A6A3L1V5</accession>
<evidence type="ECO:0000313" key="8">
    <source>
        <dbReference type="Proteomes" id="UP000460718"/>
    </source>
</evidence>
<evidence type="ECO:0000313" key="9">
    <source>
        <dbReference type="Proteomes" id="UP000476176"/>
    </source>
</evidence>
<gene>
    <name evidence="5" type="ORF">PF004_g10253</name>
    <name evidence="4" type="ORF">PF006_g10488</name>
    <name evidence="6" type="ORF">PF008_g29157</name>
    <name evidence="3" type="ORF">PF010_g21580</name>
    <name evidence="2" type="ORF">PF011_g10117</name>
</gene>
<name>A0A6A3L1V5_9STRA</name>
<dbReference type="EMBL" id="QXFY01004648">
    <property type="protein sequence ID" value="KAE9276172.1"/>
    <property type="molecule type" value="Genomic_DNA"/>
</dbReference>
<evidence type="ECO:0000313" key="4">
    <source>
        <dbReference type="EMBL" id="KAE9144584.1"/>
    </source>
</evidence>
<dbReference type="EMBL" id="QXFW01000523">
    <property type="protein sequence ID" value="KAE9009754.1"/>
    <property type="molecule type" value="Genomic_DNA"/>
</dbReference>
<dbReference type="Proteomes" id="UP000486351">
    <property type="component" value="Unassembled WGS sequence"/>
</dbReference>
<dbReference type="Proteomes" id="UP000476176">
    <property type="component" value="Unassembled WGS sequence"/>
</dbReference>
<dbReference type="AlphaFoldDB" id="A0A6A3L1V5"/>
<sequence length="55" mass="6253">MYRFTFCAYTRMFLSLLASCHAACKTNGVGAICMTWSRGFSTCTWIGKLIHNEHD</sequence>
<dbReference type="Proteomes" id="UP000460718">
    <property type="component" value="Unassembled WGS sequence"/>
</dbReference>
<feature type="chain" id="PRO_5036164862" evidence="1">
    <location>
        <begin position="23"/>
        <end position="55"/>
    </location>
</feature>
<dbReference type="EMBL" id="QXGA01000530">
    <property type="protein sequence ID" value="KAE9144584.1"/>
    <property type="molecule type" value="Genomic_DNA"/>
</dbReference>
<protein>
    <submittedName>
        <fullName evidence="2">Uncharacterized protein</fullName>
    </submittedName>
</protein>
<keyword evidence="1" id="KW-0732">Signal</keyword>
<dbReference type="EMBL" id="QXGC01000527">
    <property type="protein sequence ID" value="KAE9231300.1"/>
    <property type="molecule type" value="Genomic_DNA"/>
</dbReference>
<organism evidence="2 8">
    <name type="scientific">Phytophthora fragariae</name>
    <dbReference type="NCBI Taxonomy" id="53985"/>
    <lineage>
        <taxon>Eukaryota</taxon>
        <taxon>Sar</taxon>
        <taxon>Stramenopiles</taxon>
        <taxon>Oomycota</taxon>
        <taxon>Peronosporomycetes</taxon>
        <taxon>Peronosporales</taxon>
        <taxon>Peronosporaceae</taxon>
        <taxon>Phytophthora</taxon>
    </lineage>
</organism>
<evidence type="ECO:0000313" key="6">
    <source>
        <dbReference type="EMBL" id="KAE9276172.1"/>
    </source>
</evidence>
<feature type="signal peptide" evidence="1">
    <location>
        <begin position="1"/>
        <end position="22"/>
    </location>
</feature>
<comment type="caution">
    <text evidence="2">The sequence shown here is derived from an EMBL/GenBank/DDBJ whole genome shotgun (WGS) entry which is preliminary data.</text>
</comment>
<evidence type="ECO:0000313" key="2">
    <source>
        <dbReference type="EMBL" id="KAE9009754.1"/>
    </source>
</evidence>
<dbReference type="Proteomes" id="UP000440732">
    <property type="component" value="Unassembled WGS sequence"/>
</dbReference>
<evidence type="ECO:0000256" key="1">
    <source>
        <dbReference type="SAM" id="SignalP"/>
    </source>
</evidence>